<dbReference type="GO" id="GO:0003735">
    <property type="term" value="F:structural constituent of ribosome"/>
    <property type="evidence" value="ECO:0007669"/>
    <property type="project" value="InterPro"/>
</dbReference>
<keyword evidence="4 5" id="KW-0687">Ribonucleoprotein</keyword>
<evidence type="ECO:0000256" key="3">
    <source>
        <dbReference type="ARBA" id="ARBA00022980"/>
    </source>
</evidence>
<evidence type="ECO:0000256" key="4">
    <source>
        <dbReference type="ARBA" id="ARBA00023274"/>
    </source>
</evidence>
<dbReference type="PANTHER" id="PTHR33284:SF1">
    <property type="entry name" value="RIBOSOMAL PROTEIN L25_GLN-TRNA SYNTHETASE, ANTI-CODON-BINDING DOMAIN-CONTAINING PROTEIN"/>
    <property type="match status" value="1"/>
</dbReference>
<feature type="domain" description="Large ribosomal subunit protein bL25 beta" evidence="8">
    <location>
        <begin position="106"/>
        <end position="189"/>
    </location>
</feature>
<dbReference type="Pfam" id="PF01386">
    <property type="entry name" value="Ribosomal_L25p"/>
    <property type="match status" value="1"/>
</dbReference>
<proteinExistence type="inferred from homology"/>
<dbReference type="PANTHER" id="PTHR33284">
    <property type="entry name" value="RIBOSOMAL PROTEIN L25/GLN-TRNA SYNTHETASE, ANTI-CODON-BINDING DOMAIN-CONTAINING PROTEIN"/>
    <property type="match status" value="1"/>
</dbReference>
<evidence type="ECO:0000256" key="6">
    <source>
        <dbReference type="SAM" id="MobiDB-lite"/>
    </source>
</evidence>
<keyword evidence="3 5" id="KW-0689">Ribosomal protein</keyword>
<dbReference type="SUPFAM" id="SSF50715">
    <property type="entry name" value="Ribosomal protein L25-like"/>
    <property type="match status" value="1"/>
</dbReference>
<dbReference type="HAMAP" id="MF_01334">
    <property type="entry name" value="Ribosomal_bL25_CTC"/>
    <property type="match status" value="1"/>
</dbReference>
<sequence>MERISLTAVLRPEIGKNAVKRVRKAGLVPAVLYGRNHTPVSLAIDRRALSGALRTEAGRNVLIDLQVTRDGNETSDTVMIAEIQHDHLRRQVLHVDLHHISLTEQIEVRVPIVLTGVPEGVADGGGILEQHLRELLVRCLPAAIPEHVTVNVQGLRLGASLHVRDLPPAKEVEVVTPPEEVIAAVVAPKEEEVAAPAAAAVPAEPEVVGKEAAPAAEGEAKGEPGAQAKAPKAEAKSSTAAPASAGGEARAGGAPGKPRGGDKPGKTEKKE</sequence>
<dbReference type="InterPro" id="IPR011035">
    <property type="entry name" value="Ribosomal_bL25/Gln-tRNA_synth"/>
</dbReference>
<feature type="region of interest" description="Disordered" evidence="6">
    <location>
        <begin position="197"/>
        <end position="271"/>
    </location>
</feature>
<dbReference type="InterPro" id="IPR020930">
    <property type="entry name" value="Ribosomal_uL5_bac-type"/>
</dbReference>
<feature type="compositionally biased region" description="Low complexity" evidence="6">
    <location>
        <begin position="197"/>
        <end position="248"/>
    </location>
</feature>
<reference evidence="9 10" key="1">
    <citation type="journal article" date="2019" name="Nat. Microbiol.">
        <title>Mediterranean grassland soil C-N compound turnover is dependent on rainfall and depth, and is mediated by genomically divergent microorganisms.</title>
        <authorList>
            <person name="Diamond S."/>
            <person name="Andeer P.F."/>
            <person name="Li Z."/>
            <person name="Crits-Christoph A."/>
            <person name="Burstein D."/>
            <person name="Anantharaman K."/>
            <person name="Lane K.R."/>
            <person name="Thomas B.C."/>
            <person name="Pan C."/>
            <person name="Northen T.R."/>
            <person name="Banfield J.F."/>
        </authorList>
    </citation>
    <scope>NUCLEOTIDE SEQUENCE [LARGE SCALE GENOMIC DNA]</scope>
    <source>
        <strain evidence="9">NP_5</strain>
    </source>
</reference>
<dbReference type="InterPro" id="IPR029751">
    <property type="entry name" value="Ribosomal_L25_dom"/>
</dbReference>
<name>A0A537M3M8_9BACT</name>
<evidence type="ECO:0000256" key="1">
    <source>
        <dbReference type="ARBA" id="ARBA00022730"/>
    </source>
</evidence>
<comment type="similarity">
    <text evidence="5">Belongs to the bacterial ribosomal protein bL25 family. CTC subfamily.</text>
</comment>
<comment type="subunit">
    <text evidence="5">Part of the 50S ribosomal subunit; part of the 5S rRNA/L5/L18/L25 subcomplex. Contacts the 5S rRNA. Binds to the 5S rRNA independently of L5 and L18.</text>
</comment>
<dbReference type="GO" id="GO:0008097">
    <property type="term" value="F:5S rRNA binding"/>
    <property type="evidence" value="ECO:0007669"/>
    <property type="project" value="InterPro"/>
</dbReference>
<dbReference type="InterPro" id="IPR037121">
    <property type="entry name" value="Ribosomal_bL25_C"/>
</dbReference>
<gene>
    <name evidence="5" type="primary">rplY</name>
    <name evidence="5" type="synonym">ctc</name>
    <name evidence="9" type="ORF">E6H02_02690</name>
</gene>
<dbReference type="GO" id="GO:0006412">
    <property type="term" value="P:translation"/>
    <property type="evidence" value="ECO:0007669"/>
    <property type="project" value="UniProtKB-UniRule"/>
</dbReference>
<evidence type="ECO:0000313" key="10">
    <source>
        <dbReference type="Proteomes" id="UP000320393"/>
    </source>
</evidence>
<keyword evidence="1 5" id="KW-0699">rRNA-binding</keyword>
<dbReference type="GO" id="GO:0022625">
    <property type="term" value="C:cytosolic large ribosomal subunit"/>
    <property type="evidence" value="ECO:0007669"/>
    <property type="project" value="TreeGrafter"/>
</dbReference>
<dbReference type="InterPro" id="IPR001021">
    <property type="entry name" value="Ribosomal_bL25_long"/>
</dbReference>
<keyword evidence="2 5" id="KW-0694">RNA-binding</keyword>
<organism evidence="9 10">
    <name type="scientific">Candidatus Segetimicrobium genomatis</name>
    <dbReference type="NCBI Taxonomy" id="2569760"/>
    <lineage>
        <taxon>Bacteria</taxon>
        <taxon>Bacillati</taxon>
        <taxon>Candidatus Sysuimicrobiota</taxon>
        <taxon>Candidatus Sysuimicrobiia</taxon>
        <taxon>Candidatus Sysuimicrobiales</taxon>
        <taxon>Candidatus Segetimicrobiaceae</taxon>
        <taxon>Candidatus Segetimicrobium</taxon>
    </lineage>
</organism>
<feature type="compositionally biased region" description="Basic and acidic residues" evidence="6">
    <location>
        <begin position="259"/>
        <end position="271"/>
    </location>
</feature>
<evidence type="ECO:0000256" key="5">
    <source>
        <dbReference type="HAMAP-Rule" id="MF_01334"/>
    </source>
</evidence>
<evidence type="ECO:0000259" key="7">
    <source>
        <dbReference type="Pfam" id="PF01386"/>
    </source>
</evidence>
<feature type="domain" description="Large ribosomal subunit protein bL25 L25" evidence="7">
    <location>
        <begin position="6"/>
        <end position="97"/>
    </location>
</feature>
<dbReference type="Pfam" id="PF14693">
    <property type="entry name" value="Ribosomal_TL5_C"/>
    <property type="match status" value="1"/>
</dbReference>
<dbReference type="Gene3D" id="2.40.240.10">
    <property type="entry name" value="Ribosomal Protein L25, Chain P"/>
    <property type="match status" value="1"/>
</dbReference>
<dbReference type="AlphaFoldDB" id="A0A537M3M8"/>
<dbReference type="Gene3D" id="2.170.120.20">
    <property type="entry name" value="Ribosomal protein L25, beta domain"/>
    <property type="match status" value="1"/>
</dbReference>
<evidence type="ECO:0000256" key="2">
    <source>
        <dbReference type="ARBA" id="ARBA00022884"/>
    </source>
</evidence>
<comment type="function">
    <text evidence="5">This is one of the proteins that binds to the 5S RNA in the ribosome where it forms part of the central protuberance.</text>
</comment>
<comment type="caution">
    <text evidence="9">The sequence shown here is derived from an EMBL/GenBank/DDBJ whole genome shotgun (WGS) entry which is preliminary data.</text>
</comment>
<dbReference type="InterPro" id="IPR020057">
    <property type="entry name" value="Ribosomal_bL25_b-dom"/>
</dbReference>
<accession>A0A537M3M8</accession>
<evidence type="ECO:0000259" key="8">
    <source>
        <dbReference type="Pfam" id="PF14693"/>
    </source>
</evidence>
<dbReference type="Proteomes" id="UP000320393">
    <property type="component" value="Unassembled WGS sequence"/>
</dbReference>
<dbReference type="InterPro" id="IPR020056">
    <property type="entry name" value="Rbsml_bL25/Gln-tRNA_synth_N"/>
</dbReference>
<protein>
    <recommendedName>
        <fullName evidence="5">Large ribosomal subunit protein bL25</fullName>
    </recommendedName>
    <alternativeName>
        <fullName evidence="5">General stress protein CTC</fullName>
    </alternativeName>
</protein>
<dbReference type="CDD" id="cd00495">
    <property type="entry name" value="Ribosomal_L25_TL5_CTC"/>
    <property type="match status" value="1"/>
</dbReference>
<dbReference type="EMBL" id="VBAM01000084">
    <property type="protein sequence ID" value="TMJ14872.1"/>
    <property type="molecule type" value="Genomic_DNA"/>
</dbReference>
<evidence type="ECO:0000313" key="9">
    <source>
        <dbReference type="EMBL" id="TMJ14872.1"/>
    </source>
</evidence>
<dbReference type="NCBIfam" id="TIGR00731">
    <property type="entry name" value="bL25_bact_ctc"/>
    <property type="match status" value="1"/>
</dbReference>